<dbReference type="Proteomes" id="UP000077857">
    <property type="component" value="Unassembled WGS sequence"/>
</dbReference>
<keyword evidence="1" id="KW-0812">Transmembrane</keyword>
<feature type="transmembrane region" description="Helical" evidence="1">
    <location>
        <begin position="116"/>
        <end position="133"/>
    </location>
</feature>
<sequence>MSPAWLRLLGFGLPLLAVAVSFGAYLFGLDALGWNNGFSHPLAGWDHLLAMLAVGIWAAQLRGQAVWMLPLAFVGVMSLGGLAGAAGVTVPSVEGIILLSCAVFALLITRKIRFSSKINVLIVAFFAFFHGFAHGQEISTSASLISYTLGFMLATLLLHGAGILVAKLAVLAATFLLTAMFSQSVWAKAGPAETAEPADVAHWSADAAFYSANPAGYRGRGLDAAAWDSQACTSAVASHRANAAIVKAAAGISGAFAHVESVARSVLPAAAVYGAALADLTGNGLNGFKQRFPDINQTPGTQLLSSGVGRTSPPFAVSARLAPIFSAFRFIPALSAAAVQQLRAESFRAVPKPNLFTCAGPTPAMVLPGAFIPLAAPIAGLPSAAGLGRTLFQSRADYSADAALSLNRPLAALFAVSANASRLQTGIRPVVTTKTTATIFAL</sequence>
<organism evidence="2 3">
    <name type="scientific">Methylomonas koyamae</name>
    <dbReference type="NCBI Taxonomy" id="702114"/>
    <lineage>
        <taxon>Bacteria</taxon>
        <taxon>Pseudomonadati</taxon>
        <taxon>Pseudomonadota</taxon>
        <taxon>Gammaproteobacteria</taxon>
        <taxon>Methylococcales</taxon>
        <taxon>Methylococcaceae</taxon>
        <taxon>Methylomonas</taxon>
    </lineage>
</organism>
<accession>A0A177NCD9</accession>
<evidence type="ECO:0008006" key="4">
    <source>
        <dbReference type="Google" id="ProtNLM"/>
    </source>
</evidence>
<proteinExistence type="predicted"/>
<protein>
    <recommendedName>
        <fullName evidence="4">Urease accessory protein UreJ</fullName>
    </recommendedName>
</protein>
<dbReference type="AlphaFoldDB" id="A0A177NCD9"/>
<comment type="caution">
    <text evidence="2">The sequence shown here is derived from an EMBL/GenBank/DDBJ whole genome shotgun (WGS) entry which is preliminary data.</text>
</comment>
<dbReference type="InterPro" id="IPR007038">
    <property type="entry name" value="HupE_UreJ"/>
</dbReference>
<keyword evidence="1" id="KW-0472">Membrane</keyword>
<dbReference type="Pfam" id="PF04955">
    <property type="entry name" value="HupE_UreJ"/>
    <property type="match status" value="1"/>
</dbReference>
<name>A0A177NCD9_9GAMM</name>
<feature type="transmembrane region" description="Helical" evidence="1">
    <location>
        <begin position="92"/>
        <end position="109"/>
    </location>
</feature>
<evidence type="ECO:0000256" key="1">
    <source>
        <dbReference type="SAM" id="Phobius"/>
    </source>
</evidence>
<feature type="transmembrane region" description="Helical" evidence="1">
    <location>
        <begin position="66"/>
        <end position="86"/>
    </location>
</feature>
<reference evidence="2 3" key="1">
    <citation type="submission" date="2016-03" db="EMBL/GenBank/DDBJ databases">
        <authorList>
            <person name="Ploux O."/>
        </authorList>
    </citation>
    <scope>NUCLEOTIDE SEQUENCE [LARGE SCALE GENOMIC DNA]</scope>
    <source>
        <strain evidence="2 3">R-45378</strain>
    </source>
</reference>
<keyword evidence="1" id="KW-1133">Transmembrane helix</keyword>
<evidence type="ECO:0000313" key="2">
    <source>
        <dbReference type="EMBL" id="OAI15511.1"/>
    </source>
</evidence>
<evidence type="ECO:0000313" key="3">
    <source>
        <dbReference type="Proteomes" id="UP000077857"/>
    </source>
</evidence>
<dbReference type="EMBL" id="LUUJ01000081">
    <property type="protein sequence ID" value="OAI15511.1"/>
    <property type="molecule type" value="Genomic_DNA"/>
</dbReference>
<feature type="transmembrane region" description="Helical" evidence="1">
    <location>
        <begin position="42"/>
        <end position="59"/>
    </location>
</feature>
<feature type="transmembrane region" description="Helical" evidence="1">
    <location>
        <begin position="145"/>
        <end position="178"/>
    </location>
</feature>
<gene>
    <name evidence="2" type="ORF">A1507_13865</name>
</gene>